<comment type="similarity">
    <text evidence="1">Belongs to the short-chain dehydrogenases/reductases (SDR) family.</text>
</comment>
<dbReference type="FunFam" id="3.40.50.720:FF:000084">
    <property type="entry name" value="Short-chain dehydrogenase reductase"/>
    <property type="match status" value="1"/>
</dbReference>
<protein>
    <recommendedName>
        <fullName evidence="5">Short-chain dehydrogenase</fullName>
    </recommendedName>
</protein>
<comment type="caution">
    <text evidence="3">The sequence shown here is derived from an EMBL/GenBank/DDBJ whole genome shotgun (WGS) entry which is preliminary data.</text>
</comment>
<dbReference type="PANTHER" id="PTHR24321">
    <property type="entry name" value="DEHYDROGENASES, SHORT CHAIN"/>
    <property type="match status" value="1"/>
</dbReference>
<dbReference type="GO" id="GO:0016491">
    <property type="term" value="F:oxidoreductase activity"/>
    <property type="evidence" value="ECO:0007669"/>
    <property type="project" value="UniProtKB-KW"/>
</dbReference>
<dbReference type="SUPFAM" id="SSF51735">
    <property type="entry name" value="NAD(P)-binding Rossmann-fold domains"/>
    <property type="match status" value="1"/>
</dbReference>
<evidence type="ECO:0000256" key="2">
    <source>
        <dbReference type="ARBA" id="ARBA00023002"/>
    </source>
</evidence>
<gene>
    <name evidence="3" type="ORF">B5766_04950</name>
</gene>
<sequence length="242" mass="24358">MTQTSLPGVSGLKVAVVGGASGIGLASIELLTRSGASTISIDIASSADVVADITDADDCDAALAATLESLGGLDALFIAAGGGSYASIEDTTAAVWEHTIALNMVAAGLLTRAALPALRESKRGSIVVTASAAGRQGYGLFTAYSSAKAGLVHWSRSAARELGPQQIRVNCVSPGPIDTPLLRAGGPEGIDPADWQVTVARRTCLGRVGTAEEVAQVAVFLMSDLASYVTGTVIEVDGGETA</sequence>
<keyword evidence="2" id="KW-0560">Oxidoreductase</keyword>
<dbReference type="PROSITE" id="PS00061">
    <property type="entry name" value="ADH_SHORT"/>
    <property type="match status" value="1"/>
</dbReference>
<accession>A0A2A6FSG8</accession>
<dbReference type="InterPro" id="IPR020904">
    <property type="entry name" value="Sc_DH/Rdtase_CS"/>
</dbReference>
<proteinExistence type="inferred from homology"/>
<dbReference type="CDD" id="cd05233">
    <property type="entry name" value="SDR_c"/>
    <property type="match status" value="1"/>
</dbReference>
<dbReference type="InterPro" id="IPR036291">
    <property type="entry name" value="NAD(P)-bd_dom_sf"/>
</dbReference>
<dbReference type="Pfam" id="PF13561">
    <property type="entry name" value="adh_short_C2"/>
    <property type="match status" value="1"/>
</dbReference>
<reference evidence="4" key="1">
    <citation type="submission" date="2017-03" db="EMBL/GenBank/DDBJ databases">
        <authorList>
            <person name="Lund M.B."/>
        </authorList>
    </citation>
    <scope>NUCLEOTIDE SEQUENCE [LARGE SCALE GENOMIC DNA]</scope>
</reference>
<dbReference type="PANTHER" id="PTHR24321:SF8">
    <property type="entry name" value="ESTRADIOL 17-BETA-DEHYDROGENASE 8-RELATED"/>
    <property type="match status" value="1"/>
</dbReference>
<evidence type="ECO:0008006" key="5">
    <source>
        <dbReference type="Google" id="ProtNLM"/>
    </source>
</evidence>
<dbReference type="EMBL" id="NAEP01000028">
    <property type="protein sequence ID" value="PDQ35802.1"/>
    <property type="molecule type" value="Genomic_DNA"/>
</dbReference>
<dbReference type="Proteomes" id="UP000219994">
    <property type="component" value="Unassembled WGS sequence"/>
</dbReference>
<name>A0A2A6FSG8_9MICO</name>
<dbReference type="AlphaFoldDB" id="A0A2A6FSG8"/>
<evidence type="ECO:0000256" key="1">
    <source>
        <dbReference type="ARBA" id="ARBA00006484"/>
    </source>
</evidence>
<dbReference type="InterPro" id="IPR002347">
    <property type="entry name" value="SDR_fam"/>
</dbReference>
<evidence type="ECO:0000313" key="4">
    <source>
        <dbReference type="Proteomes" id="UP000219994"/>
    </source>
</evidence>
<evidence type="ECO:0000313" key="3">
    <source>
        <dbReference type="EMBL" id="PDQ35802.1"/>
    </source>
</evidence>
<organism evidence="3 4">
    <name type="scientific">Candidatus Lumbricidiphila eiseniae</name>
    <dbReference type="NCBI Taxonomy" id="1969409"/>
    <lineage>
        <taxon>Bacteria</taxon>
        <taxon>Bacillati</taxon>
        <taxon>Actinomycetota</taxon>
        <taxon>Actinomycetes</taxon>
        <taxon>Micrococcales</taxon>
        <taxon>Microbacteriaceae</taxon>
        <taxon>Candidatus Lumbricidiphila</taxon>
    </lineage>
</organism>
<dbReference type="PRINTS" id="PR00081">
    <property type="entry name" value="GDHRDH"/>
</dbReference>
<dbReference type="Gene3D" id="3.40.50.720">
    <property type="entry name" value="NAD(P)-binding Rossmann-like Domain"/>
    <property type="match status" value="1"/>
</dbReference>